<reference evidence="5 6" key="1">
    <citation type="journal article" date="2010" name="Stand. Genomic Sci.">
        <title>Complete genome sequence of Spirochaeta smaragdinae type strain (SEBR 4228).</title>
        <authorList>
            <person name="Mavromatis K."/>
            <person name="Yasawong M."/>
            <person name="Chertkov O."/>
            <person name="Lapidus A."/>
            <person name="Lucas S."/>
            <person name="Nolan M."/>
            <person name="Del Rio T.G."/>
            <person name="Tice H."/>
            <person name="Cheng J.F."/>
            <person name="Pitluck S."/>
            <person name="Liolios K."/>
            <person name="Ivanova N."/>
            <person name="Tapia R."/>
            <person name="Han C."/>
            <person name="Bruce D."/>
            <person name="Goodwin L."/>
            <person name="Pati A."/>
            <person name="Chen A."/>
            <person name="Palaniappan K."/>
            <person name="Land M."/>
            <person name="Hauser L."/>
            <person name="Chang Y.J."/>
            <person name="Jeffries C.D."/>
            <person name="Detter J.C."/>
            <person name="Rohde M."/>
            <person name="Brambilla E."/>
            <person name="Spring S."/>
            <person name="Goker M."/>
            <person name="Sikorski J."/>
            <person name="Woyke T."/>
            <person name="Bristow J."/>
            <person name="Eisen J.A."/>
            <person name="Markowitz V."/>
            <person name="Hugenholtz P."/>
            <person name="Klenk H.P."/>
            <person name="Kyrpides N.C."/>
        </authorList>
    </citation>
    <scope>NUCLEOTIDE SEQUENCE [LARGE SCALE GENOMIC DNA]</scope>
    <source>
        <strain evidence="6">DSM 11293 / JCM 15392 / SEBR 4228</strain>
    </source>
</reference>
<dbReference type="Proteomes" id="UP000002318">
    <property type="component" value="Chromosome"/>
</dbReference>
<dbReference type="InterPro" id="IPR029056">
    <property type="entry name" value="Ribokinase-like"/>
</dbReference>
<evidence type="ECO:0000256" key="1">
    <source>
        <dbReference type="ARBA" id="ARBA00010688"/>
    </source>
</evidence>
<dbReference type="AlphaFoldDB" id="E1R5V6"/>
<dbReference type="PROSITE" id="PS00584">
    <property type="entry name" value="PFKB_KINASES_2"/>
    <property type="match status" value="1"/>
</dbReference>
<sequence length="310" mass="34015">MEKRDTIHALAFGEILWDIIDNEPHIGGAPFNLAAHMAALGGEVSIASAVGKDRLGSAALEEVKHLGIDNSFINIHPQLATGTVPVSLDAQGKPEYEIVENVAWDAITLSDAALEAISKRNWDLFVFGTLAQRSKENRQVLRELVDHSNAGERFFDVNLRLSYYSAKILHDSLMLTTILKLNDEEVPIVSDALFSRTMREEEFCKAIFDTFPVRMICITKGKDGSTLFDGKMRYDEPIVDIPVVDTVGAGDSFSAAFLTAYLKGLTKAKALRFASRLSSFVAGSSGAVPAYTGWILDDITAMKDSPDRRE</sequence>
<evidence type="ECO:0000256" key="2">
    <source>
        <dbReference type="ARBA" id="ARBA00022679"/>
    </source>
</evidence>
<evidence type="ECO:0000259" key="4">
    <source>
        <dbReference type="Pfam" id="PF00294"/>
    </source>
</evidence>
<evidence type="ECO:0000313" key="5">
    <source>
        <dbReference type="EMBL" id="ADK80721.1"/>
    </source>
</evidence>
<dbReference type="KEGG" id="ssm:Spirs_1594"/>
<dbReference type="OrthoDB" id="9801219at2"/>
<dbReference type="InterPro" id="IPR002173">
    <property type="entry name" value="Carboh/pur_kinase_PfkB_CS"/>
</dbReference>
<organism evidence="5 6">
    <name type="scientific">Sediminispirochaeta smaragdinae (strain DSM 11293 / JCM 15392 / SEBR 4228)</name>
    <name type="common">Spirochaeta smaragdinae</name>
    <dbReference type="NCBI Taxonomy" id="573413"/>
    <lineage>
        <taxon>Bacteria</taxon>
        <taxon>Pseudomonadati</taxon>
        <taxon>Spirochaetota</taxon>
        <taxon>Spirochaetia</taxon>
        <taxon>Spirochaetales</taxon>
        <taxon>Spirochaetaceae</taxon>
        <taxon>Sediminispirochaeta</taxon>
    </lineage>
</organism>
<proteinExistence type="inferred from homology"/>
<feature type="domain" description="Carbohydrate kinase PfkB" evidence="4">
    <location>
        <begin position="25"/>
        <end position="288"/>
    </location>
</feature>
<gene>
    <name evidence="5" type="ordered locus">Spirs_1594</name>
</gene>
<keyword evidence="3" id="KW-0418">Kinase</keyword>
<dbReference type="EMBL" id="CP002116">
    <property type="protein sequence ID" value="ADK80721.1"/>
    <property type="molecule type" value="Genomic_DNA"/>
</dbReference>
<dbReference type="SUPFAM" id="SSF53613">
    <property type="entry name" value="Ribokinase-like"/>
    <property type="match status" value="1"/>
</dbReference>
<dbReference type="Pfam" id="PF00294">
    <property type="entry name" value="PfkB"/>
    <property type="match status" value="1"/>
</dbReference>
<dbReference type="CDD" id="cd01167">
    <property type="entry name" value="bac_FRK"/>
    <property type="match status" value="1"/>
</dbReference>
<comment type="similarity">
    <text evidence="1">Belongs to the carbohydrate kinase PfkB family.</text>
</comment>
<dbReference type="STRING" id="573413.Spirs_1594"/>
<dbReference type="InterPro" id="IPR050306">
    <property type="entry name" value="PfkB_Carbo_kinase"/>
</dbReference>
<name>E1R5V6_SEDSS</name>
<accession>E1R5V6</accession>
<evidence type="ECO:0000313" key="6">
    <source>
        <dbReference type="Proteomes" id="UP000002318"/>
    </source>
</evidence>
<dbReference type="Gene3D" id="3.40.1190.20">
    <property type="match status" value="1"/>
</dbReference>
<evidence type="ECO:0000256" key="3">
    <source>
        <dbReference type="ARBA" id="ARBA00022777"/>
    </source>
</evidence>
<dbReference type="InterPro" id="IPR011611">
    <property type="entry name" value="PfkB_dom"/>
</dbReference>
<keyword evidence="6" id="KW-1185">Reference proteome</keyword>
<dbReference type="PANTHER" id="PTHR43085:SF57">
    <property type="entry name" value="CARBOHYDRATE KINASE PFKB DOMAIN-CONTAINING PROTEIN"/>
    <property type="match status" value="1"/>
</dbReference>
<dbReference type="PANTHER" id="PTHR43085">
    <property type="entry name" value="HEXOKINASE FAMILY MEMBER"/>
    <property type="match status" value="1"/>
</dbReference>
<keyword evidence="2" id="KW-0808">Transferase</keyword>
<dbReference type="eggNOG" id="COG0524">
    <property type="taxonomic scope" value="Bacteria"/>
</dbReference>
<protein>
    <submittedName>
        <fullName evidence="5">PfkB domain protein</fullName>
    </submittedName>
</protein>
<dbReference type="RefSeq" id="WP_013254185.1">
    <property type="nucleotide sequence ID" value="NC_014364.1"/>
</dbReference>
<dbReference type="HOGENOM" id="CLU_027634_6_3_12"/>
<dbReference type="GO" id="GO:0016301">
    <property type="term" value="F:kinase activity"/>
    <property type="evidence" value="ECO:0007669"/>
    <property type="project" value="UniProtKB-KW"/>
</dbReference>